<accession>A0AAJ0U368</accession>
<gene>
    <name evidence="3" type="ORF">CKO40_07820</name>
</gene>
<reference evidence="3" key="1">
    <citation type="submission" date="2017-08" db="EMBL/GenBank/DDBJ databases">
        <authorList>
            <person name="Imhoff J.F."/>
            <person name="Rahn T."/>
            <person name="Kuenzel S."/>
            <person name="Neulinger S.C."/>
        </authorList>
    </citation>
    <scope>NUCLEOTIDE SEQUENCE</scope>
    <source>
        <strain evidence="3">DSM 11080</strain>
    </source>
</reference>
<proteinExistence type="predicted"/>
<dbReference type="RefSeq" id="WP_200345647.1">
    <property type="nucleotide sequence ID" value="NZ_NRSJ01000010.1"/>
</dbReference>
<dbReference type="Proteomes" id="UP001296776">
    <property type="component" value="Unassembled WGS sequence"/>
</dbReference>
<organism evidence="3 4">
    <name type="scientific">Halochromatium glycolicum</name>
    <dbReference type="NCBI Taxonomy" id="85075"/>
    <lineage>
        <taxon>Bacteria</taxon>
        <taxon>Pseudomonadati</taxon>
        <taxon>Pseudomonadota</taxon>
        <taxon>Gammaproteobacteria</taxon>
        <taxon>Chromatiales</taxon>
        <taxon>Chromatiaceae</taxon>
        <taxon>Halochromatium</taxon>
    </lineage>
</organism>
<protein>
    <recommendedName>
        <fullName evidence="2">Putative regulatory protein FmdB zinc ribbon domain-containing protein</fullName>
    </recommendedName>
</protein>
<dbReference type="EMBL" id="NRSJ01000010">
    <property type="protein sequence ID" value="MBK1704445.1"/>
    <property type="molecule type" value="Genomic_DNA"/>
</dbReference>
<dbReference type="PANTHER" id="PTHR34404">
    <property type="entry name" value="REGULATORY PROTEIN, FMDB FAMILY"/>
    <property type="match status" value="1"/>
</dbReference>
<keyword evidence="4" id="KW-1185">Reference proteome</keyword>
<dbReference type="AlphaFoldDB" id="A0AAJ0U368"/>
<dbReference type="PANTHER" id="PTHR34404:SF2">
    <property type="entry name" value="CONSERVED SERINE RICH PROTEIN"/>
    <property type="match status" value="1"/>
</dbReference>
<feature type="region of interest" description="Disordered" evidence="1">
    <location>
        <begin position="56"/>
        <end position="128"/>
    </location>
</feature>
<dbReference type="Gene3D" id="2.20.28.30">
    <property type="entry name" value="RNA polymerase ii, chain L"/>
    <property type="match status" value="1"/>
</dbReference>
<feature type="domain" description="Putative regulatory protein FmdB zinc ribbon" evidence="2">
    <location>
        <begin position="1"/>
        <end position="42"/>
    </location>
</feature>
<dbReference type="Pfam" id="PF09723">
    <property type="entry name" value="Zn_ribbon_8"/>
    <property type="match status" value="1"/>
</dbReference>
<comment type="caution">
    <text evidence="3">The sequence shown here is derived from an EMBL/GenBank/DDBJ whole genome shotgun (WGS) entry which is preliminary data.</text>
</comment>
<evidence type="ECO:0000313" key="4">
    <source>
        <dbReference type="Proteomes" id="UP001296776"/>
    </source>
</evidence>
<evidence type="ECO:0000256" key="1">
    <source>
        <dbReference type="SAM" id="MobiDB-lite"/>
    </source>
</evidence>
<evidence type="ECO:0000313" key="3">
    <source>
        <dbReference type="EMBL" id="MBK1704445.1"/>
    </source>
</evidence>
<evidence type="ECO:0000259" key="2">
    <source>
        <dbReference type="SMART" id="SM00834"/>
    </source>
</evidence>
<dbReference type="InterPro" id="IPR013429">
    <property type="entry name" value="Regulatory_FmdB_Zinc_ribbon"/>
</dbReference>
<feature type="compositionally biased region" description="Low complexity" evidence="1">
    <location>
        <begin position="118"/>
        <end position="128"/>
    </location>
</feature>
<dbReference type="NCBIfam" id="TIGR02605">
    <property type="entry name" value="CxxC_CxxC_SSSS"/>
    <property type="match status" value="1"/>
</dbReference>
<sequence>MPIYAYRCADCGHELEALQKISDAPLTDCPACGAAALEKQITAAAFRLKGSGWYETDFKGDKDKRKNLHQDGEPAQGKDGKTEKPKETAAADSKGKDSKGKDSKSKQGADATPPPKSKPASTAASAGS</sequence>
<name>A0AAJ0U368_9GAMM</name>
<reference evidence="3" key="2">
    <citation type="journal article" date="2020" name="Microorganisms">
        <title>Osmotic Adaptation and Compatible Solute Biosynthesis of Phototrophic Bacteria as Revealed from Genome Analyses.</title>
        <authorList>
            <person name="Imhoff J.F."/>
            <person name="Rahn T."/>
            <person name="Kunzel S."/>
            <person name="Keller A."/>
            <person name="Neulinger S.C."/>
        </authorList>
    </citation>
    <scope>NUCLEOTIDE SEQUENCE</scope>
    <source>
        <strain evidence="3">DSM 11080</strain>
    </source>
</reference>
<dbReference type="SMART" id="SM00834">
    <property type="entry name" value="CxxC_CXXC_SSSS"/>
    <property type="match status" value="1"/>
</dbReference>
<feature type="compositionally biased region" description="Basic and acidic residues" evidence="1">
    <location>
        <begin position="56"/>
        <end position="107"/>
    </location>
</feature>